<dbReference type="GO" id="GO:0009055">
    <property type="term" value="F:electron transfer activity"/>
    <property type="evidence" value="ECO:0007669"/>
    <property type="project" value="InterPro"/>
</dbReference>
<dbReference type="AlphaFoldDB" id="A0A5B1M4M8"/>
<dbReference type="EMBL" id="VUJW01000003">
    <property type="protein sequence ID" value="KAA1427398.1"/>
    <property type="molecule type" value="Genomic_DNA"/>
</dbReference>
<comment type="similarity">
    <text evidence="1">Belongs to the WrbA family.</text>
</comment>
<dbReference type="Pfam" id="PF03358">
    <property type="entry name" value="FMN_red"/>
    <property type="match status" value="1"/>
</dbReference>
<dbReference type="EC" id="1.6.5.2" evidence="3"/>
<dbReference type="GO" id="GO:0016020">
    <property type="term" value="C:membrane"/>
    <property type="evidence" value="ECO:0007669"/>
    <property type="project" value="TreeGrafter"/>
</dbReference>
<proteinExistence type="inferred from homology"/>
<dbReference type="Proteomes" id="UP000324351">
    <property type="component" value="Unassembled WGS sequence"/>
</dbReference>
<dbReference type="InterPro" id="IPR029039">
    <property type="entry name" value="Flavoprotein-like_sf"/>
</dbReference>
<dbReference type="PROSITE" id="PS00201">
    <property type="entry name" value="FLAVODOXIN"/>
    <property type="match status" value="1"/>
</dbReference>
<dbReference type="InterPro" id="IPR010089">
    <property type="entry name" value="Flavoprotein_WrbA-like"/>
</dbReference>
<accession>A0A5B1M4M8</accession>
<evidence type="ECO:0000313" key="4">
    <source>
        <dbReference type="Proteomes" id="UP000324351"/>
    </source>
</evidence>
<keyword evidence="4" id="KW-1185">Reference proteome</keyword>
<dbReference type="GO" id="GO:0003955">
    <property type="term" value="F:NAD(P)H dehydrogenase (quinone) activity"/>
    <property type="evidence" value="ECO:0007669"/>
    <property type="project" value="UniProtKB-EC"/>
</dbReference>
<dbReference type="SUPFAM" id="SSF52218">
    <property type="entry name" value="Flavoproteins"/>
    <property type="match status" value="1"/>
</dbReference>
<dbReference type="Gene3D" id="3.40.50.360">
    <property type="match status" value="1"/>
</dbReference>
<sequence>MSFYNSTARQRDTRVAVIYYSSTGGTHAVANAVAEGAEKAGAEVRVRRVPELAPDEAINSNEAWAAHVRDTAHVAVATHDDLLWADAVILGSPTRFGLPSSQLKQFIDTTGGLWQKGLLANKVYASFTSTATAHGGVEATVLALNNTFYHWGGYIVPPGYTAEVQFAHGNPYGASHMAGGGAPSETTLGSAVHLGSRVVSVATATQGLRDVA</sequence>
<dbReference type="PANTHER" id="PTHR30546">
    <property type="entry name" value="FLAVODOXIN-RELATED PROTEIN WRBA-RELATED"/>
    <property type="match status" value="1"/>
</dbReference>
<protein>
    <submittedName>
        <fullName evidence="3">NAD(P)H:quinone oxidoreductase</fullName>
        <ecNumber evidence="3">1.6.5.2</ecNumber>
    </submittedName>
</protein>
<reference evidence="3 4" key="1">
    <citation type="submission" date="2019-09" db="EMBL/GenBank/DDBJ databases">
        <title>Nocardioides panacisoli sp. nov., isolated from the soil of a ginseng field.</title>
        <authorList>
            <person name="Cho C."/>
        </authorList>
    </citation>
    <scope>NUCLEOTIDE SEQUENCE [LARGE SCALE GENOMIC DNA]</scope>
    <source>
        <strain evidence="3 4">BN140041</strain>
    </source>
</reference>
<gene>
    <name evidence="3" type="primary">wrbA</name>
    <name evidence="3" type="ORF">F0U47_07935</name>
</gene>
<dbReference type="PANTHER" id="PTHR30546:SF23">
    <property type="entry name" value="FLAVOPROTEIN-LIKE PROTEIN YCP4-RELATED"/>
    <property type="match status" value="1"/>
</dbReference>
<dbReference type="InterPro" id="IPR001226">
    <property type="entry name" value="Flavodoxin_CS"/>
</dbReference>
<reference evidence="3 4" key="2">
    <citation type="submission" date="2019-09" db="EMBL/GenBank/DDBJ databases">
        <authorList>
            <person name="Jin C."/>
        </authorList>
    </citation>
    <scope>NUCLEOTIDE SEQUENCE [LARGE SCALE GENOMIC DNA]</scope>
    <source>
        <strain evidence="3 4">BN140041</strain>
    </source>
</reference>
<evidence type="ECO:0000259" key="2">
    <source>
        <dbReference type="PROSITE" id="PS50902"/>
    </source>
</evidence>
<dbReference type="GO" id="GO:0010181">
    <property type="term" value="F:FMN binding"/>
    <property type="evidence" value="ECO:0007669"/>
    <property type="project" value="InterPro"/>
</dbReference>
<comment type="caution">
    <text evidence="3">The sequence shown here is derived from an EMBL/GenBank/DDBJ whole genome shotgun (WGS) entry which is preliminary data.</text>
</comment>
<name>A0A5B1M4M8_9ACTN</name>
<dbReference type="InterPro" id="IPR005025">
    <property type="entry name" value="FMN_Rdtase-like_dom"/>
</dbReference>
<feature type="domain" description="Flavodoxin-like" evidence="2">
    <location>
        <begin position="15"/>
        <end position="199"/>
    </location>
</feature>
<dbReference type="InterPro" id="IPR008254">
    <property type="entry name" value="Flavodoxin/NO_synth"/>
</dbReference>
<evidence type="ECO:0000313" key="3">
    <source>
        <dbReference type="EMBL" id="KAA1427398.1"/>
    </source>
</evidence>
<keyword evidence="3" id="KW-0560">Oxidoreductase</keyword>
<dbReference type="RefSeq" id="WP_149749765.1">
    <property type="nucleotide sequence ID" value="NZ_VUJW01000003.1"/>
</dbReference>
<dbReference type="NCBIfam" id="NF002999">
    <property type="entry name" value="PRK03767.1"/>
    <property type="match status" value="1"/>
</dbReference>
<organism evidence="3 4">
    <name type="scientific">Nocardioides antri</name>
    <dbReference type="NCBI Taxonomy" id="2607659"/>
    <lineage>
        <taxon>Bacteria</taxon>
        <taxon>Bacillati</taxon>
        <taxon>Actinomycetota</taxon>
        <taxon>Actinomycetes</taxon>
        <taxon>Propionibacteriales</taxon>
        <taxon>Nocardioidaceae</taxon>
        <taxon>Nocardioides</taxon>
    </lineage>
</organism>
<dbReference type="PROSITE" id="PS50902">
    <property type="entry name" value="FLAVODOXIN_LIKE"/>
    <property type="match status" value="1"/>
</dbReference>
<dbReference type="FunFam" id="3.40.50.360:FF:000001">
    <property type="entry name" value="NAD(P)H dehydrogenase (Quinone) FQR1-like"/>
    <property type="match status" value="1"/>
</dbReference>
<evidence type="ECO:0000256" key="1">
    <source>
        <dbReference type="ARBA" id="ARBA00006961"/>
    </source>
</evidence>
<dbReference type="NCBIfam" id="TIGR01755">
    <property type="entry name" value="flav_wrbA"/>
    <property type="match status" value="1"/>
</dbReference>